<evidence type="ECO:0000313" key="1">
    <source>
        <dbReference type="EMBL" id="MFL9927327.1"/>
    </source>
</evidence>
<dbReference type="Gene3D" id="2.60.120.10">
    <property type="entry name" value="Jelly Rolls"/>
    <property type="match status" value="1"/>
</dbReference>
<comment type="caution">
    <text evidence="1">The sequence shown here is derived from an EMBL/GenBank/DDBJ whole genome shotgun (WGS) entry which is preliminary data.</text>
</comment>
<dbReference type="EMBL" id="JAQQFM010000014">
    <property type="protein sequence ID" value="MFL9927327.1"/>
    <property type="molecule type" value="Genomic_DNA"/>
</dbReference>
<dbReference type="InterPro" id="IPR014710">
    <property type="entry name" value="RmlC-like_jellyroll"/>
</dbReference>
<gene>
    <name evidence="1" type="ORF">PQR62_23845</name>
</gene>
<dbReference type="CDD" id="cd20293">
    <property type="entry name" value="cupin_HutD_N"/>
    <property type="match status" value="1"/>
</dbReference>
<reference evidence="1 2" key="1">
    <citation type="journal article" date="2024" name="Chem. Sci.">
        <title>Discovery of megapolipeptins by genome mining of a Burkholderiales bacteria collection.</title>
        <authorList>
            <person name="Paulo B.S."/>
            <person name="Recchia M.J.J."/>
            <person name="Lee S."/>
            <person name="Fergusson C.H."/>
            <person name="Romanowski S.B."/>
            <person name="Hernandez A."/>
            <person name="Krull N."/>
            <person name="Liu D.Y."/>
            <person name="Cavanagh H."/>
            <person name="Bos A."/>
            <person name="Gray C.A."/>
            <person name="Murphy B.T."/>
            <person name="Linington R.G."/>
            <person name="Eustaquio A.S."/>
        </authorList>
    </citation>
    <scope>NUCLEOTIDE SEQUENCE [LARGE SCALE GENOMIC DNA]</scope>
    <source>
        <strain evidence="1 2">RL21-008-BIB-A</strain>
    </source>
</reference>
<dbReference type="RefSeq" id="WP_408160570.1">
    <property type="nucleotide sequence ID" value="NZ_JAQQFM010000014.1"/>
</dbReference>
<dbReference type="PANTHER" id="PTHR37943:SF1">
    <property type="entry name" value="PROTEIN VES"/>
    <property type="match status" value="1"/>
</dbReference>
<keyword evidence="2" id="KW-1185">Reference proteome</keyword>
<dbReference type="Pfam" id="PF05962">
    <property type="entry name" value="HutD"/>
    <property type="match status" value="1"/>
</dbReference>
<dbReference type="InterPro" id="IPR011051">
    <property type="entry name" value="RmlC_Cupin_sf"/>
</dbReference>
<dbReference type="InterPro" id="IPR010282">
    <property type="entry name" value="Uncharacterised_HutD/Ves"/>
</dbReference>
<organism evidence="1 2">
    <name type="scientific">Herbaspirillum lusitanum</name>
    <dbReference type="NCBI Taxonomy" id="213312"/>
    <lineage>
        <taxon>Bacteria</taxon>
        <taxon>Pseudomonadati</taxon>
        <taxon>Pseudomonadota</taxon>
        <taxon>Betaproteobacteria</taxon>
        <taxon>Burkholderiales</taxon>
        <taxon>Oxalobacteraceae</taxon>
        <taxon>Herbaspirillum</taxon>
    </lineage>
</organism>
<dbReference type="PANTHER" id="PTHR37943">
    <property type="entry name" value="PROTEIN VES"/>
    <property type="match status" value="1"/>
</dbReference>
<accession>A0ABW9AH14</accession>
<sequence>MPSEARQAVAALDSIVSLQRLLEIPAQSWKNQGGSTRELHVEPPDSDFNSFIWRASVADVDADVPFSTFDGVARTIVLLAGDGFEIQVDGAKVHELSKAFQPFSFAGEAALNVRLYGGGTLDFNLMVRRSDADGEVVVLNEQNSRRLPAATVLLYMASGAGRLTTPQGAQQSLRAGDVVRFHEGVILPELICASGAAALAVRIHRKRRAEPA</sequence>
<evidence type="ECO:0000313" key="2">
    <source>
        <dbReference type="Proteomes" id="UP001629246"/>
    </source>
</evidence>
<protein>
    <submittedName>
        <fullName evidence="1">HutD family protein</fullName>
    </submittedName>
</protein>
<proteinExistence type="predicted"/>
<name>A0ABW9AH14_9BURK</name>
<dbReference type="Proteomes" id="UP001629246">
    <property type="component" value="Unassembled WGS sequence"/>
</dbReference>
<dbReference type="SUPFAM" id="SSF51182">
    <property type="entry name" value="RmlC-like cupins"/>
    <property type="match status" value="1"/>
</dbReference>